<dbReference type="CDD" id="cd05563">
    <property type="entry name" value="PTS_IIB_ascorbate"/>
    <property type="match status" value="1"/>
</dbReference>
<proteinExistence type="predicted"/>
<dbReference type="AlphaFoldDB" id="A0A0R1NCB0"/>
<keyword evidence="4" id="KW-1185">Reference proteome</keyword>
<dbReference type="EMBL" id="AZEC01000001">
    <property type="protein sequence ID" value="KRL14611.1"/>
    <property type="molecule type" value="Genomic_DNA"/>
</dbReference>
<organism evidence="3 4">
    <name type="scientific">Schleiferilactobacillus perolens DSM 12744</name>
    <dbReference type="NCBI Taxonomy" id="1423792"/>
    <lineage>
        <taxon>Bacteria</taxon>
        <taxon>Bacillati</taxon>
        <taxon>Bacillota</taxon>
        <taxon>Bacilli</taxon>
        <taxon>Lactobacillales</taxon>
        <taxon>Lactobacillaceae</taxon>
        <taxon>Schleiferilactobacillus</taxon>
    </lineage>
</organism>
<dbReference type="GO" id="GO:0008982">
    <property type="term" value="F:protein-N(PI)-phosphohistidine-sugar phosphotransferase activity"/>
    <property type="evidence" value="ECO:0007669"/>
    <property type="project" value="InterPro"/>
</dbReference>
<dbReference type="PATRIC" id="fig|1423792.3.peg.268"/>
<accession>A0A0R1NCB0</accession>
<sequence>MLKIKVGQVARENGFPLDVSHDVIDAAKGMDPDLLITMADLVPDVQGDVRHVIGIKDLTDKEEIKTKLEEFLKSQGEDS</sequence>
<dbReference type="PROSITE" id="PS51099">
    <property type="entry name" value="PTS_EIIB_TYPE_2"/>
    <property type="match status" value="1"/>
</dbReference>
<dbReference type="InterPro" id="IPR013011">
    <property type="entry name" value="PTS_EIIB_2"/>
</dbReference>
<evidence type="ECO:0000313" key="3">
    <source>
        <dbReference type="EMBL" id="KRL14611.1"/>
    </source>
</evidence>
<protein>
    <recommendedName>
        <fullName evidence="2">PTS EIIB type-2 domain-containing protein</fullName>
    </recommendedName>
</protein>
<evidence type="ECO:0000259" key="2">
    <source>
        <dbReference type="PROSITE" id="PS51099"/>
    </source>
</evidence>
<dbReference type="STRING" id="1423792.FD09_GL000264"/>
<reference evidence="3 4" key="1">
    <citation type="journal article" date="2015" name="Genome Announc.">
        <title>Expanding the biotechnology potential of lactobacilli through comparative genomics of 213 strains and associated genera.</title>
        <authorList>
            <person name="Sun Z."/>
            <person name="Harris H.M."/>
            <person name="McCann A."/>
            <person name="Guo C."/>
            <person name="Argimon S."/>
            <person name="Zhang W."/>
            <person name="Yang X."/>
            <person name="Jeffery I.B."/>
            <person name="Cooney J.C."/>
            <person name="Kagawa T.F."/>
            <person name="Liu W."/>
            <person name="Song Y."/>
            <person name="Salvetti E."/>
            <person name="Wrobel A."/>
            <person name="Rasinkangas P."/>
            <person name="Parkhill J."/>
            <person name="Rea M.C."/>
            <person name="O'Sullivan O."/>
            <person name="Ritari J."/>
            <person name="Douillard F.P."/>
            <person name="Paul Ross R."/>
            <person name="Yang R."/>
            <person name="Briner A.E."/>
            <person name="Felis G.E."/>
            <person name="de Vos W.M."/>
            <person name="Barrangou R."/>
            <person name="Klaenhammer T.R."/>
            <person name="Caufield P.W."/>
            <person name="Cui Y."/>
            <person name="Zhang H."/>
            <person name="O'Toole P.W."/>
        </authorList>
    </citation>
    <scope>NUCLEOTIDE SEQUENCE [LARGE SCALE GENOMIC DNA]</scope>
    <source>
        <strain evidence="3 4">DSM 12744</strain>
    </source>
</reference>
<dbReference type="Gene3D" id="3.40.50.2300">
    <property type="match status" value="1"/>
</dbReference>
<feature type="domain" description="PTS EIIB type-2" evidence="2">
    <location>
        <begin position="1"/>
        <end position="76"/>
    </location>
</feature>
<evidence type="ECO:0000313" key="4">
    <source>
        <dbReference type="Proteomes" id="UP000051330"/>
    </source>
</evidence>
<dbReference type="Proteomes" id="UP000051330">
    <property type="component" value="Unassembled WGS sequence"/>
</dbReference>
<comment type="caution">
    <text evidence="3">The sequence shown here is derived from an EMBL/GenBank/DDBJ whole genome shotgun (WGS) entry which is preliminary data.</text>
</comment>
<name>A0A0R1NCB0_9LACO</name>
<dbReference type="GO" id="GO:0009401">
    <property type="term" value="P:phosphoenolpyruvate-dependent sugar phosphotransferase system"/>
    <property type="evidence" value="ECO:0007669"/>
    <property type="project" value="InterPro"/>
</dbReference>
<dbReference type="SUPFAM" id="SSF52794">
    <property type="entry name" value="PTS system IIB component-like"/>
    <property type="match status" value="1"/>
</dbReference>
<gene>
    <name evidence="3" type="ORF">FD09_GL000264</name>
</gene>
<keyword evidence="1" id="KW-0808">Transferase</keyword>
<evidence type="ECO:0000256" key="1">
    <source>
        <dbReference type="ARBA" id="ARBA00022679"/>
    </source>
</evidence>
<dbReference type="InterPro" id="IPR036095">
    <property type="entry name" value="PTS_EIIB-like_sf"/>
</dbReference>